<accession>B8DM54</accession>
<organism evidence="2">
    <name type="scientific">Nitratidesulfovibrio vulgaris (strain DSM 19637 / Miyazaki F)</name>
    <name type="common">Desulfovibrio vulgaris</name>
    <dbReference type="NCBI Taxonomy" id="883"/>
    <lineage>
        <taxon>Bacteria</taxon>
        <taxon>Pseudomonadati</taxon>
        <taxon>Thermodesulfobacteriota</taxon>
        <taxon>Desulfovibrionia</taxon>
        <taxon>Desulfovibrionales</taxon>
        <taxon>Desulfovibrionaceae</taxon>
        <taxon>Nitratidesulfovibrio</taxon>
    </lineage>
</organism>
<reference evidence="2" key="1">
    <citation type="submission" date="2008-10" db="EMBL/GenBank/DDBJ databases">
        <title>Complete sequence of Desulfovibrio vulgaris str. 'Miyazaki F'.</title>
        <authorList>
            <person name="Lucas S."/>
            <person name="Copeland A."/>
            <person name="Lapidus A."/>
            <person name="Glavina del Rio T."/>
            <person name="Dalin E."/>
            <person name="Tice H."/>
            <person name="Bruce D."/>
            <person name="Goodwin L."/>
            <person name="Pitluck S."/>
            <person name="Sims D."/>
            <person name="Brettin T."/>
            <person name="Detter J.C."/>
            <person name="Han C."/>
            <person name="Larimer F."/>
            <person name="Land M."/>
            <person name="Hauser L."/>
            <person name="Kyrpides N."/>
            <person name="Mikhailova N."/>
            <person name="Hazen T.C."/>
            <person name="Richardson P."/>
        </authorList>
    </citation>
    <scope>NUCLEOTIDE SEQUENCE</scope>
    <source>
        <strain evidence="2">Miyazaki F</strain>
    </source>
</reference>
<dbReference type="EMBL" id="CP001197">
    <property type="protein sequence ID" value="ACL08698.1"/>
    <property type="molecule type" value="Genomic_DNA"/>
</dbReference>
<feature type="transmembrane region" description="Helical" evidence="1">
    <location>
        <begin position="70"/>
        <end position="90"/>
    </location>
</feature>
<protein>
    <submittedName>
        <fullName evidence="2">Uncharacterized protein</fullName>
    </submittedName>
</protein>
<keyword evidence="1" id="KW-0472">Membrane</keyword>
<sequence>MAMAAQVHADVLPFACPGASTGSTIPAPPAGAGRACDTPGHTSRGLAPGLSCLLAAGLGVIAAALPGDPARIACAALVCAWLVFTMHVAATSLRSLLRLPKEVGANTGDTPFYDDASLFARAHAVSRHGGHAAATGGGFPPEAPGAGTAPGFAVPSVHCSAGGSTLPLHLQPDGITHGSSPWRRN</sequence>
<evidence type="ECO:0000313" key="2">
    <source>
        <dbReference type="EMBL" id="ACL08698.1"/>
    </source>
</evidence>
<proteinExistence type="predicted"/>
<evidence type="ECO:0000256" key="1">
    <source>
        <dbReference type="SAM" id="Phobius"/>
    </source>
</evidence>
<keyword evidence="1" id="KW-1133">Transmembrane helix</keyword>
<dbReference type="AlphaFoldDB" id="B8DM54"/>
<dbReference type="HOGENOM" id="CLU_1459117_0_0_7"/>
<name>B8DM54_NITV9</name>
<gene>
    <name evidence="2" type="ordered locus">DvMF_1753</name>
</gene>
<dbReference type="KEGG" id="dvm:DvMF_1753"/>
<keyword evidence="1" id="KW-0812">Transmembrane</keyword>
<feature type="transmembrane region" description="Helical" evidence="1">
    <location>
        <begin position="46"/>
        <end position="64"/>
    </location>
</feature>